<name>A0A368JFH6_9BACT</name>
<dbReference type="AlphaFoldDB" id="A0A368JFH6"/>
<protein>
    <submittedName>
        <fullName evidence="1">Class I SAM-dependent methyltransferase</fullName>
    </submittedName>
</protein>
<dbReference type="InterPro" id="IPR029063">
    <property type="entry name" value="SAM-dependent_MTases_sf"/>
</dbReference>
<organism evidence="1 2">
    <name type="scientific">Larkinella punicea</name>
    <dbReference type="NCBI Taxonomy" id="2315727"/>
    <lineage>
        <taxon>Bacteria</taxon>
        <taxon>Pseudomonadati</taxon>
        <taxon>Bacteroidota</taxon>
        <taxon>Cytophagia</taxon>
        <taxon>Cytophagales</taxon>
        <taxon>Spirosomataceae</taxon>
        <taxon>Larkinella</taxon>
    </lineage>
</organism>
<dbReference type="EMBL" id="QOWE01000049">
    <property type="protein sequence ID" value="RCR65444.1"/>
    <property type="molecule type" value="Genomic_DNA"/>
</dbReference>
<sequence length="224" mass="25603">MILDSVVPWGRSLAEYRRMFNLTEADLAKTVLGVGDGPASFNAEMTELGHSVISIDPVYAFSTDEIASRIKKTYGTVVEQTRSNASQYNWTDFRDADDLGNQRMKSMNLFLADYETGKLQGRYRTESLPKLSFPDHSFDLALCSHFLFLYTTHLSEEFHKQAISELLRVANEVRIFPLLDLSGQLSPYVNAVSDEYWKNGFSFELVEVPYHFQKNGNQMLCIKR</sequence>
<dbReference type="OrthoDB" id="9787807at2"/>
<dbReference type="GO" id="GO:0008168">
    <property type="term" value="F:methyltransferase activity"/>
    <property type="evidence" value="ECO:0007669"/>
    <property type="project" value="UniProtKB-KW"/>
</dbReference>
<evidence type="ECO:0000313" key="2">
    <source>
        <dbReference type="Proteomes" id="UP000253383"/>
    </source>
</evidence>
<dbReference type="Proteomes" id="UP000253383">
    <property type="component" value="Unassembled WGS sequence"/>
</dbReference>
<keyword evidence="1" id="KW-0489">Methyltransferase</keyword>
<dbReference type="SUPFAM" id="SSF53335">
    <property type="entry name" value="S-adenosyl-L-methionine-dependent methyltransferases"/>
    <property type="match status" value="1"/>
</dbReference>
<reference evidence="1 2" key="1">
    <citation type="submission" date="2018-07" db="EMBL/GenBank/DDBJ databases">
        <title>Genome analysis of Larkinella rosea.</title>
        <authorList>
            <person name="Zhou Z."/>
            <person name="Wang G."/>
        </authorList>
    </citation>
    <scope>NUCLEOTIDE SEQUENCE [LARGE SCALE GENOMIC DNA]</scope>
    <source>
        <strain evidence="2">zzj9</strain>
    </source>
</reference>
<accession>A0A368JFH6</accession>
<gene>
    <name evidence="1" type="ORF">DUE52_31905</name>
</gene>
<proteinExistence type="predicted"/>
<dbReference type="Gene3D" id="3.40.50.150">
    <property type="entry name" value="Vaccinia Virus protein VP39"/>
    <property type="match status" value="1"/>
</dbReference>
<comment type="caution">
    <text evidence="1">The sequence shown here is derived from an EMBL/GenBank/DDBJ whole genome shotgun (WGS) entry which is preliminary data.</text>
</comment>
<keyword evidence="1" id="KW-0808">Transferase</keyword>
<keyword evidence="2" id="KW-1185">Reference proteome</keyword>
<dbReference type="RefSeq" id="WP_114410197.1">
    <property type="nucleotide sequence ID" value="NZ_QOWE01000049.1"/>
</dbReference>
<dbReference type="GO" id="GO:0032259">
    <property type="term" value="P:methylation"/>
    <property type="evidence" value="ECO:0007669"/>
    <property type="project" value="UniProtKB-KW"/>
</dbReference>
<evidence type="ECO:0000313" key="1">
    <source>
        <dbReference type="EMBL" id="RCR65444.1"/>
    </source>
</evidence>